<dbReference type="STRING" id="50376.A0A517KZT3"/>
<keyword evidence="6" id="KW-0333">Golgi apparatus</keyword>
<dbReference type="GO" id="GO:0017119">
    <property type="term" value="C:Golgi transport complex"/>
    <property type="evidence" value="ECO:0007669"/>
    <property type="project" value="TreeGrafter"/>
</dbReference>
<evidence type="ECO:0000256" key="7">
    <source>
        <dbReference type="ARBA" id="ARBA00023136"/>
    </source>
</evidence>
<evidence type="ECO:0000259" key="10">
    <source>
        <dbReference type="Pfam" id="PF06148"/>
    </source>
</evidence>
<comment type="similarity">
    <text evidence="2">Belongs to the COG2 family.</text>
</comment>
<evidence type="ECO:0000256" key="9">
    <source>
        <dbReference type="SAM" id="MobiDB-lite"/>
    </source>
</evidence>
<accession>A0A517KZT3</accession>
<dbReference type="PANTHER" id="PTHR12961">
    <property type="entry name" value="CONSERVED OLIGOMERIC GOLGI COMPLEX COMPONENT 2"/>
    <property type="match status" value="1"/>
</dbReference>
<dbReference type="PANTHER" id="PTHR12961:SF0">
    <property type="entry name" value="CONSERVED OLIGOMERIC GOLGI COMPLEX SUBUNIT 2"/>
    <property type="match status" value="1"/>
</dbReference>
<evidence type="ECO:0000256" key="3">
    <source>
        <dbReference type="ARBA" id="ARBA00020977"/>
    </source>
</evidence>
<feature type="region of interest" description="Disordered" evidence="9">
    <location>
        <begin position="168"/>
        <end position="196"/>
    </location>
</feature>
<evidence type="ECO:0000256" key="4">
    <source>
        <dbReference type="ARBA" id="ARBA00022448"/>
    </source>
</evidence>
<protein>
    <recommendedName>
        <fullName evidence="3">Conserved oligomeric Golgi complex subunit 2</fullName>
    </recommendedName>
    <alternativeName>
        <fullName evidence="8">Component of oligomeric Golgi complex 2</fullName>
    </alternativeName>
</protein>
<organism evidence="11 12">
    <name type="scientific">Venturia effusa</name>
    <dbReference type="NCBI Taxonomy" id="50376"/>
    <lineage>
        <taxon>Eukaryota</taxon>
        <taxon>Fungi</taxon>
        <taxon>Dikarya</taxon>
        <taxon>Ascomycota</taxon>
        <taxon>Pezizomycotina</taxon>
        <taxon>Dothideomycetes</taxon>
        <taxon>Pleosporomycetidae</taxon>
        <taxon>Venturiales</taxon>
        <taxon>Venturiaceae</taxon>
        <taxon>Venturia</taxon>
    </lineage>
</organism>
<keyword evidence="7" id="KW-0472">Membrane</keyword>
<feature type="domain" description="Conserved oligomeric Golgi complex subunit 2 N-terminal" evidence="10">
    <location>
        <begin position="40"/>
        <end position="112"/>
    </location>
</feature>
<dbReference type="InterPro" id="IPR009316">
    <property type="entry name" value="COG2"/>
</dbReference>
<dbReference type="GO" id="GO:0007030">
    <property type="term" value="P:Golgi organization"/>
    <property type="evidence" value="ECO:0007669"/>
    <property type="project" value="InterPro"/>
</dbReference>
<evidence type="ECO:0000256" key="2">
    <source>
        <dbReference type="ARBA" id="ARBA00007603"/>
    </source>
</evidence>
<evidence type="ECO:0000313" key="11">
    <source>
        <dbReference type="EMBL" id="QDS68890.1"/>
    </source>
</evidence>
<comment type="subcellular location">
    <subcellularLocation>
        <location evidence="1">Golgi apparatus membrane</location>
        <topology evidence="1">Peripheral membrane protein</topology>
    </subcellularLocation>
</comment>
<evidence type="ECO:0000256" key="6">
    <source>
        <dbReference type="ARBA" id="ARBA00023034"/>
    </source>
</evidence>
<feature type="compositionally biased region" description="Acidic residues" evidence="9">
    <location>
        <begin position="179"/>
        <end position="194"/>
    </location>
</feature>
<keyword evidence="5" id="KW-0653">Protein transport</keyword>
<dbReference type="EMBL" id="CP042186">
    <property type="protein sequence ID" value="QDS68890.1"/>
    <property type="molecule type" value="Genomic_DNA"/>
</dbReference>
<reference evidence="11 12" key="1">
    <citation type="submission" date="2019-07" db="EMBL/GenBank/DDBJ databases">
        <title>Finished genome of Venturia effusa.</title>
        <authorList>
            <person name="Young C.A."/>
            <person name="Cox M.P."/>
            <person name="Ganley A.R.D."/>
            <person name="David W.J."/>
        </authorList>
    </citation>
    <scope>NUCLEOTIDE SEQUENCE [LARGE SCALE GENOMIC DNA]</scope>
    <source>
        <strain evidence="12">albino</strain>
    </source>
</reference>
<dbReference type="InterPro" id="IPR024602">
    <property type="entry name" value="COG_su2_N"/>
</dbReference>
<dbReference type="GO" id="GO:0006891">
    <property type="term" value="P:intra-Golgi vesicle-mediated transport"/>
    <property type="evidence" value="ECO:0007669"/>
    <property type="project" value="TreeGrafter"/>
</dbReference>
<keyword evidence="4" id="KW-0813">Transport</keyword>
<keyword evidence="12" id="KW-1185">Reference proteome</keyword>
<evidence type="ECO:0000313" key="12">
    <source>
        <dbReference type="Proteomes" id="UP000316270"/>
    </source>
</evidence>
<dbReference type="OrthoDB" id="332281at2759"/>
<evidence type="ECO:0000256" key="1">
    <source>
        <dbReference type="ARBA" id="ARBA00004395"/>
    </source>
</evidence>
<sequence>MSGFYLNTPDSRSDDSLSHRTSNVSDDDDLDNLPYPTPLPRSAFLSPQFNASAYLSTLHNRHQTLSDLRAELRTRSQTLAKELLDLVNNEYQAFLTLGSDLQGGEEKVEEVRVGVLGFVKGVGGVKEAVVARKELVAGLVKEREKIRDEKEFALNLVEINTRLGELEEGLAVTSHGSPEEDISDEESDDDEDEGGQTVLGVGRLERLVHSYLSILQLIEVTDPAHPFLVKQEERLIRIKNTLLLDLGTSLRQAKSIGLLAKGKLLKIVSLYGALDEAKEAIKVLRDTTSK</sequence>
<gene>
    <name evidence="11" type="ORF">FKW77_007717</name>
</gene>
<proteinExistence type="inferred from homology"/>
<name>A0A517KZT3_9PEZI</name>
<evidence type="ECO:0000256" key="5">
    <source>
        <dbReference type="ARBA" id="ARBA00022927"/>
    </source>
</evidence>
<dbReference type="GO" id="GO:0000139">
    <property type="term" value="C:Golgi membrane"/>
    <property type="evidence" value="ECO:0007669"/>
    <property type="project" value="UniProtKB-SubCell"/>
</dbReference>
<dbReference type="Proteomes" id="UP000316270">
    <property type="component" value="Chromosome 2"/>
</dbReference>
<feature type="region of interest" description="Disordered" evidence="9">
    <location>
        <begin position="1"/>
        <end position="37"/>
    </location>
</feature>
<evidence type="ECO:0000256" key="8">
    <source>
        <dbReference type="ARBA" id="ARBA00031344"/>
    </source>
</evidence>
<dbReference type="AlphaFoldDB" id="A0A517KZT3"/>
<dbReference type="GO" id="GO:0015031">
    <property type="term" value="P:protein transport"/>
    <property type="evidence" value="ECO:0007669"/>
    <property type="project" value="UniProtKB-KW"/>
</dbReference>
<dbReference type="Pfam" id="PF06148">
    <property type="entry name" value="COG2_N"/>
    <property type="match status" value="1"/>
</dbReference>